<evidence type="ECO:0000259" key="8">
    <source>
        <dbReference type="Pfam" id="PF00482"/>
    </source>
</evidence>
<keyword evidence="3" id="KW-1003">Cell membrane</keyword>
<accession>A0AAJ1V376</accession>
<keyword evidence="5 7" id="KW-1133">Transmembrane helix</keyword>
<dbReference type="Gene3D" id="1.20.81.30">
    <property type="entry name" value="Type II secretion system (T2SS), domain F"/>
    <property type="match status" value="2"/>
</dbReference>
<keyword evidence="6 7" id="KW-0472">Membrane</keyword>
<gene>
    <name evidence="9" type="primary">comGB</name>
    <name evidence="9" type="ORF">QP433_07855</name>
</gene>
<dbReference type="InterPro" id="IPR018076">
    <property type="entry name" value="T2SS_GspF_dom"/>
</dbReference>
<comment type="caution">
    <text evidence="9">The sequence shown here is derived from an EMBL/GenBank/DDBJ whole genome shotgun (WGS) entry which is preliminary data.</text>
</comment>
<dbReference type="EMBL" id="JASOOE010000017">
    <property type="protein sequence ID" value="MDK7187893.1"/>
    <property type="molecule type" value="Genomic_DNA"/>
</dbReference>
<feature type="transmembrane region" description="Helical" evidence="7">
    <location>
        <begin position="168"/>
        <end position="199"/>
    </location>
</feature>
<dbReference type="InterPro" id="IPR042094">
    <property type="entry name" value="T2SS_GspF_sf"/>
</dbReference>
<dbReference type="AlphaFoldDB" id="A0AAJ1V376"/>
<dbReference type="GO" id="GO:0005886">
    <property type="term" value="C:plasma membrane"/>
    <property type="evidence" value="ECO:0007669"/>
    <property type="project" value="UniProtKB-SubCell"/>
</dbReference>
<evidence type="ECO:0000256" key="1">
    <source>
        <dbReference type="ARBA" id="ARBA00004651"/>
    </source>
</evidence>
<feature type="domain" description="Type II secretion system protein GspF" evidence="8">
    <location>
        <begin position="230"/>
        <end position="350"/>
    </location>
</feature>
<protein>
    <submittedName>
        <fullName evidence="9">Competence type IV pilus assembly protein ComGB</fullName>
    </submittedName>
</protein>
<evidence type="ECO:0000313" key="10">
    <source>
        <dbReference type="Proteomes" id="UP001229251"/>
    </source>
</evidence>
<keyword evidence="4 7" id="KW-0812">Transmembrane</keyword>
<feature type="transmembrane region" description="Helical" evidence="7">
    <location>
        <begin position="331"/>
        <end position="352"/>
    </location>
</feature>
<dbReference type="PANTHER" id="PTHR30012">
    <property type="entry name" value="GENERAL SECRETION PATHWAY PROTEIN"/>
    <property type="match status" value="1"/>
</dbReference>
<evidence type="ECO:0000256" key="6">
    <source>
        <dbReference type="ARBA" id="ARBA00023136"/>
    </source>
</evidence>
<evidence type="ECO:0000256" key="4">
    <source>
        <dbReference type="ARBA" id="ARBA00022692"/>
    </source>
</evidence>
<dbReference type="NCBIfam" id="NF041012">
    <property type="entry name" value="T4P_ComGB"/>
    <property type="match status" value="1"/>
</dbReference>
<evidence type="ECO:0000313" key="9">
    <source>
        <dbReference type="EMBL" id="MDK7187893.1"/>
    </source>
</evidence>
<comment type="similarity">
    <text evidence="2">Belongs to the GSP F family.</text>
</comment>
<dbReference type="RefSeq" id="WP_070609841.1">
    <property type="nucleotide sequence ID" value="NZ_JASOOE010000017.1"/>
</dbReference>
<evidence type="ECO:0000256" key="2">
    <source>
        <dbReference type="ARBA" id="ARBA00005745"/>
    </source>
</evidence>
<dbReference type="PRINTS" id="PR00812">
    <property type="entry name" value="BCTERIALGSPF"/>
</dbReference>
<feature type="domain" description="Type II secretion system protein GspF" evidence="8">
    <location>
        <begin position="31"/>
        <end position="149"/>
    </location>
</feature>
<proteinExistence type="inferred from homology"/>
<sequence length="356" mass="41495">MAIFIKKATINLKSFNRNPLKLPAKQRYFLIKTLAEMYEQGFSIHQSLQFLKILMPNYHLSLDYILEELNQGRPFEYALKQLGYSSKVVAQLFFSQKQGRFQTALWSIANYLKLLNDYRNKLIKALIYPIILFIFLIALLFGIRAFMLPQILSFISAETFEKQVFARLLILFFTYLPQLFLGGVGLLLLIYLCLDFYLLKLELMDRLQRLIKIPLLKKLIKNYYSYRIAEELGYFLSAGFSIQQILELLIRFPIDPFLSEIAKLLQKNYIQGIPLPESLEAIGLFNPSLPLVIYQGEITSQTGLKCQLYAKKTFNDLLENFNQKIQLIQPFLFILIALVVMAVYLILMLPMLSMEI</sequence>
<name>A0AAJ1V376_9LACT</name>
<reference evidence="9" key="1">
    <citation type="submission" date="2023-05" db="EMBL/GenBank/DDBJ databases">
        <title>Cataloging the Phylogenetic Diversity of Human Bladder Bacteria.</title>
        <authorList>
            <person name="Du J."/>
        </authorList>
    </citation>
    <scope>NUCLEOTIDE SEQUENCE</scope>
    <source>
        <strain evidence="9">UMB1231</strain>
    </source>
</reference>
<dbReference type="InterPro" id="IPR003004">
    <property type="entry name" value="GspF/PilC"/>
</dbReference>
<comment type="subcellular location">
    <subcellularLocation>
        <location evidence="1">Cell membrane</location>
        <topology evidence="1">Multi-pass membrane protein</topology>
    </subcellularLocation>
</comment>
<dbReference type="PANTHER" id="PTHR30012:SF0">
    <property type="entry name" value="TYPE II SECRETION SYSTEM PROTEIN F-RELATED"/>
    <property type="match status" value="1"/>
</dbReference>
<dbReference type="InterPro" id="IPR047692">
    <property type="entry name" value="T4P_ComGB"/>
</dbReference>
<dbReference type="Pfam" id="PF00482">
    <property type="entry name" value="T2SSF"/>
    <property type="match status" value="2"/>
</dbReference>
<evidence type="ECO:0000256" key="7">
    <source>
        <dbReference type="SAM" id="Phobius"/>
    </source>
</evidence>
<evidence type="ECO:0000256" key="5">
    <source>
        <dbReference type="ARBA" id="ARBA00022989"/>
    </source>
</evidence>
<evidence type="ECO:0000256" key="3">
    <source>
        <dbReference type="ARBA" id="ARBA00022475"/>
    </source>
</evidence>
<organism evidence="9 10">
    <name type="scientific">Facklamia hominis</name>
    <dbReference type="NCBI Taxonomy" id="178214"/>
    <lineage>
        <taxon>Bacteria</taxon>
        <taxon>Bacillati</taxon>
        <taxon>Bacillota</taxon>
        <taxon>Bacilli</taxon>
        <taxon>Lactobacillales</taxon>
        <taxon>Aerococcaceae</taxon>
        <taxon>Facklamia</taxon>
    </lineage>
</organism>
<dbReference type="Proteomes" id="UP001229251">
    <property type="component" value="Unassembled WGS sequence"/>
</dbReference>
<feature type="transmembrane region" description="Helical" evidence="7">
    <location>
        <begin position="125"/>
        <end position="148"/>
    </location>
</feature>